<evidence type="ECO:0000256" key="1">
    <source>
        <dbReference type="ARBA" id="ARBA00004651"/>
    </source>
</evidence>
<dbReference type="GO" id="GO:0005886">
    <property type="term" value="C:plasma membrane"/>
    <property type="evidence" value="ECO:0007669"/>
    <property type="project" value="UniProtKB-SubCell"/>
</dbReference>
<feature type="transmembrane region" description="Helical" evidence="8">
    <location>
        <begin position="178"/>
        <end position="199"/>
    </location>
</feature>
<dbReference type="Gene3D" id="1.20.144.10">
    <property type="entry name" value="Phosphatidic acid phosphatase type 2/haloperoxidase"/>
    <property type="match status" value="1"/>
</dbReference>
<accession>A0A1I7FNN5</accession>
<comment type="subcellular location">
    <subcellularLocation>
        <location evidence="1">Cell membrane</location>
        <topology evidence="1">Multi-pass membrane protein</topology>
    </subcellularLocation>
</comment>
<keyword evidence="6 8" id="KW-0472">Membrane</keyword>
<dbReference type="SMART" id="SM00014">
    <property type="entry name" value="acidPPc"/>
    <property type="match status" value="1"/>
</dbReference>
<sequence length="200" mass="20718">MRVEQPAGTSGGWGWAAAEGQRNPGDGPWADRIDHAVTQRLVPLWRRWPGLNAAMAVIARVTPVVMLALMAMASFGWPAGVPAKETGTSALAGVAAAVAARVLNEPISRWVDRPRPFETAGFAPLVGHAGGQAFPSNHATGAFALAVSFVHVPAYGPVLLALAVLLCASRVYCGLHHLTDVLGGALHGALAGAVAVWWIG</sequence>
<evidence type="ECO:0000256" key="6">
    <source>
        <dbReference type="ARBA" id="ARBA00023136"/>
    </source>
</evidence>
<dbReference type="PANTHER" id="PTHR14969">
    <property type="entry name" value="SPHINGOSINE-1-PHOSPHATE PHOSPHOHYDROLASE"/>
    <property type="match status" value="1"/>
</dbReference>
<evidence type="ECO:0000313" key="11">
    <source>
        <dbReference type="Proteomes" id="UP000183508"/>
    </source>
</evidence>
<dbReference type="PANTHER" id="PTHR14969:SF62">
    <property type="entry name" value="DECAPRENYLPHOSPHORYL-5-PHOSPHORIBOSE PHOSPHATASE RV3807C-RELATED"/>
    <property type="match status" value="1"/>
</dbReference>
<evidence type="ECO:0000256" key="8">
    <source>
        <dbReference type="SAM" id="Phobius"/>
    </source>
</evidence>
<dbReference type="GO" id="GO:0016787">
    <property type="term" value="F:hydrolase activity"/>
    <property type="evidence" value="ECO:0007669"/>
    <property type="project" value="UniProtKB-KW"/>
</dbReference>
<dbReference type="Pfam" id="PF01569">
    <property type="entry name" value="PAP2"/>
    <property type="match status" value="1"/>
</dbReference>
<proteinExistence type="predicted"/>
<keyword evidence="2" id="KW-1003">Cell membrane</keyword>
<evidence type="ECO:0000256" key="5">
    <source>
        <dbReference type="ARBA" id="ARBA00022989"/>
    </source>
</evidence>
<dbReference type="RefSeq" id="WP_074948940.1">
    <property type="nucleotide sequence ID" value="NZ_FPBV01000001.1"/>
</dbReference>
<evidence type="ECO:0000313" key="10">
    <source>
        <dbReference type="EMBL" id="SFU37780.1"/>
    </source>
</evidence>
<feature type="domain" description="Phosphatidic acid phosphatase type 2/haloperoxidase" evidence="9">
    <location>
        <begin position="86"/>
        <end position="196"/>
    </location>
</feature>
<keyword evidence="11" id="KW-1185">Reference proteome</keyword>
<dbReference type="eggNOG" id="COG0671">
    <property type="taxonomic scope" value="Bacteria"/>
</dbReference>
<reference evidence="11" key="1">
    <citation type="submission" date="2016-10" db="EMBL/GenBank/DDBJ databases">
        <authorList>
            <person name="Varghese N."/>
        </authorList>
    </citation>
    <scope>NUCLEOTIDE SEQUENCE [LARGE SCALE GENOMIC DNA]</scope>
    <source>
        <strain evidence="11">DSM 17980</strain>
    </source>
</reference>
<evidence type="ECO:0000256" key="7">
    <source>
        <dbReference type="SAM" id="MobiDB-lite"/>
    </source>
</evidence>
<dbReference type="InterPro" id="IPR000326">
    <property type="entry name" value="PAP2/HPO"/>
</dbReference>
<dbReference type="InterPro" id="IPR036938">
    <property type="entry name" value="PAP2/HPO_sf"/>
</dbReference>
<evidence type="ECO:0000256" key="3">
    <source>
        <dbReference type="ARBA" id="ARBA00022692"/>
    </source>
</evidence>
<dbReference type="EMBL" id="FPBV01000001">
    <property type="protein sequence ID" value="SFU37780.1"/>
    <property type="molecule type" value="Genomic_DNA"/>
</dbReference>
<organism evidence="10 11">
    <name type="scientific">Alicyclobacillus macrosporangiidus</name>
    <dbReference type="NCBI Taxonomy" id="392015"/>
    <lineage>
        <taxon>Bacteria</taxon>
        <taxon>Bacillati</taxon>
        <taxon>Bacillota</taxon>
        <taxon>Bacilli</taxon>
        <taxon>Bacillales</taxon>
        <taxon>Alicyclobacillaceae</taxon>
        <taxon>Alicyclobacillus</taxon>
    </lineage>
</organism>
<protein>
    <submittedName>
        <fullName evidence="10">Undecaprenyl-diphosphatase</fullName>
    </submittedName>
</protein>
<keyword evidence="4" id="KW-0378">Hydrolase</keyword>
<dbReference type="STRING" id="392015.SAMN05421543_101363"/>
<evidence type="ECO:0000259" key="9">
    <source>
        <dbReference type="SMART" id="SM00014"/>
    </source>
</evidence>
<keyword evidence="5 8" id="KW-1133">Transmembrane helix</keyword>
<name>A0A1I7FNN5_9BACL</name>
<dbReference type="Proteomes" id="UP000183508">
    <property type="component" value="Unassembled WGS sequence"/>
</dbReference>
<dbReference type="AlphaFoldDB" id="A0A1I7FNN5"/>
<gene>
    <name evidence="10" type="ORF">SAMN05421543_101363</name>
</gene>
<keyword evidence="3 8" id="KW-0812">Transmembrane</keyword>
<feature type="region of interest" description="Disordered" evidence="7">
    <location>
        <begin position="1"/>
        <end position="28"/>
    </location>
</feature>
<feature type="transmembrane region" description="Helical" evidence="8">
    <location>
        <begin position="142"/>
        <end position="166"/>
    </location>
</feature>
<dbReference type="OrthoDB" id="9789113at2"/>
<dbReference type="SUPFAM" id="SSF48317">
    <property type="entry name" value="Acid phosphatase/Vanadium-dependent haloperoxidase"/>
    <property type="match status" value="1"/>
</dbReference>
<evidence type="ECO:0000256" key="2">
    <source>
        <dbReference type="ARBA" id="ARBA00022475"/>
    </source>
</evidence>
<evidence type="ECO:0000256" key="4">
    <source>
        <dbReference type="ARBA" id="ARBA00022801"/>
    </source>
</evidence>
<feature type="transmembrane region" description="Helical" evidence="8">
    <location>
        <begin position="53"/>
        <end position="77"/>
    </location>
</feature>
<dbReference type="CDD" id="cd01610">
    <property type="entry name" value="PAP2_like"/>
    <property type="match status" value="1"/>
</dbReference>